<accession>A0A0H4VEN0</accession>
<dbReference type="GO" id="GO:0005886">
    <property type="term" value="C:plasma membrane"/>
    <property type="evidence" value="ECO:0007669"/>
    <property type="project" value="UniProtKB-SubCell"/>
</dbReference>
<keyword evidence="9" id="KW-1185">Reference proteome</keyword>
<dbReference type="KEGG" id="ery:CP97_13470"/>
<feature type="transmembrane region" description="Helical" evidence="6">
    <location>
        <begin position="309"/>
        <end position="327"/>
    </location>
</feature>
<feature type="transmembrane region" description="Helical" evidence="6">
    <location>
        <begin position="219"/>
        <end position="239"/>
    </location>
</feature>
<evidence type="ECO:0000256" key="4">
    <source>
        <dbReference type="ARBA" id="ARBA00022989"/>
    </source>
</evidence>
<feature type="transmembrane region" description="Helical" evidence="6">
    <location>
        <begin position="135"/>
        <end position="155"/>
    </location>
</feature>
<keyword evidence="3 6" id="KW-0812">Transmembrane</keyword>
<evidence type="ECO:0000256" key="1">
    <source>
        <dbReference type="ARBA" id="ARBA00004651"/>
    </source>
</evidence>
<keyword evidence="5 6" id="KW-0472">Membrane</keyword>
<evidence type="ECO:0000256" key="5">
    <source>
        <dbReference type="ARBA" id="ARBA00023136"/>
    </source>
</evidence>
<reference evidence="8 9" key="1">
    <citation type="journal article" date="2015" name="Int. J. Syst. Evol. Microbiol.">
        <title>Erythrobacter atlanticus sp. nov., a bacterium from ocean sediment able to degrade polycyclic aromatic hydrocarbons.</title>
        <authorList>
            <person name="Zhuang L."/>
            <person name="Liu Y."/>
            <person name="Wang L."/>
            <person name="Wang W."/>
            <person name="Shao Z."/>
        </authorList>
    </citation>
    <scope>NUCLEOTIDE SEQUENCE [LARGE SCALE GENOMIC DNA]</scope>
    <source>
        <strain evidence="9">s21-N3</strain>
    </source>
</reference>
<feature type="transmembrane region" description="Helical" evidence="6">
    <location>
        <begin position="74"/>
        <end position="96"/>
    </location>
</feature>
<keyword evidence="2" id="KW-1003">Cell membrane</keyword>
<dbReference type="PANTHER" id="PTHR42920:SF5">
    <property type="entry name" value="EAMA DOMAIN-CONTAINING PROTEIN"/>
    <property type="match status" value="1"/>
</dbReference>
<evidence type="ECO:0000256" key="2">
    <source>
        <dbReference type="ARBA" id="ARBA00022475"/>
    </source>
</evidence>
<dbReference type="SUPFAM" id="SSF103481">
    <property type="entry name" value="Multidrug resistance efflux transporter EmrE"/>
    <property type="match status" value="2"/>
</dbReference>
<evidence type="ECO:0000313" key="9">
    <source>
        <dbReference type="Proteomes" id="UP000059113"/>
    </source>
</evidence>
<evidence type="ECO:0000313" key="8">
    <source>
        <dbReference type="EMBL" id="AKQ42820.2"/>
    </source>
</evidence>
<feature type="transmembrane region" description="Helical" evidence="6">
    <location>
        <begin position="48"/>
        <end position="68"/>
    </location>
</feature>
<protein>
    <submittedName>
        <fullName evidence="8">Membrane protein, putative</fullName>
    </submittedName>
</protein>
<dbReference type="InterPro" id="IPR037185">
    <property type="entry name" value="EmrE-like"/>
</dbReference>
<dbReference type="InterPro" id="IPR051258">
    <property type="entry name" value="Diverse_Substrate_Transporter"/>
</dbReference>
<feature type="domain" description="EamA" evidence="7">
    <location>
        <begin position="52"/>
        <end position="179"/>
    </location>
</feature>
<dbReference type="Pfam" id="PF00892">
    <property type="entry name" value="EamA"/>
    <property type="match status" value="2"/>
</dbReference>
<feature type="transmembrane region" description="Helical" evidence="6">
    <location>
        <begin position="162"/>
        <end position="181"/>
    </location>
</feature>
<name>A0A0H4VEN0_9SPHN</name>
<feature type="transmembrane region" description="Helical" evidence="6">
    <location>
        <begin position="251"/>
        <end position="271"/>
    </location>
</feature>
<dbReference type="EMBL" id="CP011310">
    <property type="protein sequence ID" value="AKQ42820.2"/>
    <property type="molecule type" value="Genomic_DNA"/>
</dbReference>
<comment type="subcellular location">
    <subcellularLocation>
        <location evidence="1">Cell membrane</location>
        <topology evidence="1">Multi-pass membrane protein</topology>
    </subcellularLocation>
</comment>
<sequence>MQGKNFEGKYGFPASIFAVEAPQDLRRSFFWLARQEVGMQRLHIPRRIVPELALLAASVLWGASFLATKIGMEFTGPLGFVALRYLMATVAFALVLPRATRGIGATEMVAGIVVAATACIAYGAQAYALQTTDTGRVAFLSALYVPLVPVLQLLFFRQRAAAGIWIGVVLACLGVAIMSGLSPADITLSYGDTLSIVGAVAIAVEVVILGYYVRRADPLRIAFVMMVTTTLLCAAFALATGEPMPVASPTLFWVVVGYGIATAYIQFAMSWAQARVDSSRAAIIYALEPVFGGLFGYAAGEIFGLSDVIGALVILAGVIIASLPRLVDRLLMRRPVRTPVRSTDRSMTETSP</sequence>
<reference evidence="9" key="2">
    <citation type="submission" date="2015-04" db="EMBL/GenBank/DDBJ databases">
        <title>The complete genome sequence of Erythrobacter sp. s21-N3.</title>
        <authorList>
            <person name="Zhuang L."/>
            <person name="Liu Y."/>
            <person name="Shao Z."/>
        </authorList>
    </citation>
    <scope>NUCLEOTIDE SEQUENCE [LARGE SCALE GENOMIC DNA]</scope>
    <source>
        <strain evidence="9">s21-N3</strain>
    </source>
</reference>
<feature type="domain" description="EamA" evidence="7">
    <location>
        <begin position="190"/>
        <end position="322"/>
    </location>
</feature>
<proteinExistence type="predicted"/>
<evidence type="ECO:0000259" key="7">
    <source>
        <dbReference type="Pfam" id="PF00892"/>
    </source>
</evidence>
<organism evidence="8 9">
    <name type="scientific">Aurantiacibacter atlanticus</name>
    <dbReference type="NCBI Taxonomy" id="1648404"/>
    <lineage>
        <taxon>Bacteria</taxon>
        <taxon>Pseudomonadati</taxon>
        <taxon>Pseudomonadota</taxon>
        <taxon>Alphaproteobacteria</taxon>
        <taxon>Sphingomonadales</taxon>
        <taxon>Erythrobacteraceae</taxon>
        <taxon>Aurantiacibacter</taxon>
    </lineage>
</organism>
<feature type="transmembrane region" description="Helical" evidence="6">
    <location>
        <begin position="108"/>
        <end position="129"/>
    </location>
</feature>
<dbReference type="PANTHER" id="PTHR42920">
    <property type="entry name" value="OS03G0707200 PROTEIN-RELATED"/>
    <property type="match status" value="1"/>
</dbReference>
<gene>
    <name evidence="8" type="ORF">CP97_13470</name>
</gene>
<feature type="transmembrane region" description="Helical" evidence="6">
    <location>
        <begin position="193"/>
        <end position="212"/>
    </location>
</feature>
<dbReference type="AlphaFoldDB" id="A0A0H4VEN0"/>
<evidence type="ECO:0000256" key="6">
    <source>
        <dbReference type="SAM" id="Phobius"/>
    </source>
</evidence>
<evidence type="ECO:0000256" key="3">
    <source>
        <dbReference type="ARBA" id="ARBA00022692"/>
    </source>
</evidence>
<keyword evidence="4 6" id="KW-1133">Transmembrane helix</keyword>
<feature type="transmembrane region" description="Helical" evidence="6">
    <location>
        <begin position="283"/>
        <end position="303"/>
    </location>
</feature>
<dbReference type="Proteomes" id="UP000059113">
    <property type="component" value="Chromosome"/>
</dbReference>
<dbReference type="STRING" id="1648404.CP97_13470"/>
<dbReference type="InterPro" id="IPR000620">
    <property type="entry name" value="EamA_dom"/>
</dbReference>